<feature type="domain" description="Fibronectin type-III" evidence="3">
    <location>
        <begin position="509"/>
        <end position="604"/>
    </location>
</feature>
<accession>A0A8C7GLF1</accession>
<feature type="domain" description="Fibronectin type-III" evidence="3">
    <location>
        <begin position="605"/>
        <end position="699"/>
    </location>
</feature>
<dbReference type="GO" id="GO:0008307">
    <property type="term" value="F:structural constituent of muscle"/>
    <property type="evidence" value="ECO:0007669"/>
    <property type="project" value="TreeGrafter"/>
</dbReference>
<dbReference type="PRINTS" id="PR00014">
    <property type="entry name" value="FNTYPEIII"/>
</dbReference>
<feature type="domain" description="Fibronectin type-III" evidence="3">
    <location>
        <begin position="408"/>
        <end position="503"/>
    </location>
</feature>
<feature type="domain" description="Fibronectin type-III" evidence="3">
    <location>
        <begin position="308"/>
        <end position="402"/>
    </location>
</feature>
<feature type="domain" description="Fibronectin type-III" evidence="3">
    <location>
        <begin position="40"/>
        <end position="134"/>
    </location>
</feature>
<sequence length="720" mass="78965">MLVIPDCTRNDAGRYNLILTNAAGEKTAHVNVRVLDSPGPPINLKPKHIDKESITLQWELPLIDGGSKITNYIIEKRESTRKAYSTIISVCPNSTVRIPDLAEGSEYYFRVSAENEYGIGESVETTDPIRASQAPTPPESVYATDVTKTSVSLAWTKPKHDGGSRVTGYVLEAQKKGGDQWSHVTTVKTMDFIVKNLNENEQYIFRVMAVNHSGRSGPCDSKPVTIKETITMPEFDLRGICQKIVIARGGKDIENTMKLTIKMTDLTTTLINKDSLRRDGGEFVLTATNVGGFAKHIFNVKVLDRPGPPGGPLVVSDITSDNCILEWAPPADDGGAEIDHYVIEKRESSRLAWTNSASGLTDTQFKVNKLLKGNEYIFRVMAVNKYGVGEPLESAPTIANNPWVPADPPKDPEVTIITKDSMILMWKAPEYDGGTPITNYNIERKDKIGLRWVKCNKKKVKDLQFKVTGLLVTHEYEFRILAENAAGLSLPSNSSPFYKATDTLYEPGPPGNPRVVDTNKSSITIAWNKPNYDGGSEITGYIVETCIPGEEEWTIVTPPGGLMGTSFTLMNLEEDKEYMIQVSAVNSEGIGEEATIPVVLDKPGPPKGPIKVEAVTTDSVLFSWTPPEYDGGATINSYLVEKRDTSTQTWLVVSPNHARTTIKASRLKNGSEYQFRVTAQNRYGKGPSLTSGSVVAEYPFKLPGPPGTPSYTLLLKNPGG</sequence>
<dbReference type="FunFam" id="2.60.40.10:FF:000112">
    <property type="entry name" value="Titin a"/>
    <property type="match status" value="1"/>
</dbReference>
<evidence type="ECO:0000259" key="3">
    <source>
        <dbReference type="PROSITE" id="PS50853"/>
    </source>
</evidence>
<dbReference type="GO" id="GO:0048738">
    <property type="term" value="P:cardiac muscle tissue development"/>
    <property type="evidence" value="ECO:0007669"/>
    <property type="project" value="TreeGrafter"/>
</dbReference>
<evidence type="ECO:0000313" key="4">
    <source>
        <dbReference type="Ensembl" id="ENSOKIP00005043791.1"/>
    </source>
</evidence>
<dbReference type="FunFam" id="2.60.40.10:FF:000135">
    <property type="entry name" value="Titin a"/>
    <property type="match status" value="1"/>
</dbReference>
<organism evidence="4 5">
    <name type="scientific">Oncorhynchus kisutch</name>
    <name type="common">Coho salmon</name>
    <name type="synonym">Salmo kisutch</name>
    <dbReference type="NCBI Taxonomy" id="8019"/>
    <lineage>
        <taxon>Eukaryota</taxon>
        <taxon>Metazoa</taxon>
        <taxon>Chordata</taxon>
        <taxon>Craniata</taxon>
        <taxon>Vertebrata</taxon>
        <taxon>Euteleostomi</taxon>
        <taxon>Actinopterygii</taxon>
        <taxon>Neopterygii</taxon>
        <taxon>Teleostei</taxon>
        <taxon>Protacanthopterygii</taxon>
        <taxon>Salmoniformes</taxon>
        <taxon>Salmonidae</taxon>
        <taxon>Salmoninae</taxon>
        <taxon>Oncorhynchus</taxon>
    </lineage>
</organism>
<keyword evidence="2" id="KW-0393">Immunoglobulin domain</keyword>
<protein>
    <recommendedName>
        <fullName evidence="3">Fibronectin type-III domain-containing protein</fullName>
    </recommendedName>
</protein>
<dbReference type="PANTHER" id="PTHR14340:SF13">
    <property type="entry name" value="TITIN"/>
    <property type="match status" value="1"/>
</dbReference>
<feature type="domain" description="Fibronectin type-III" evidence="3">
    <location>
        <begin position="137"/>
        <end position="229"/>
    </location>
</feature>
<dbReference type="AlphaFoldDB" id="A0A8C7GLF1"/>
<evidence type="ECO:0000256" key="1">
    <source>
        <dbReference type="ARBA" id="ARBA00022737"/>
    </source>
</evidence>
<dbReference type="InterPro" id="IPR036179">
    <property type="entry name" value="Ig-like_dom_sf"/>
</dbReference>
<dbReference type="GO" id="GO:0045214">
    <property type="term" value="P:sarcomere organization"/>
    <property type="evidence" value="ECO:0007669"/>
    <property type="project" value="TreeGrafter"/>
</dbReference>
<dbReference type="FunFam" id="2.60.40.10:FF:000034">
    <property type="entry name" value="Titin isoform A"/>
    <property type="match status" value="1"/>
</dbReference>
<dbReference type="GeneTree" id="ENSGT01150000286978"/>
<dbReference type="PANTHER" id="PTHR14340">
    <property type="entry name" value="MICROFIBRIL-ASSOCIATED GLYCOPROTEIN 3"/>
    <property type="match status" value="1"/>
</dbReference>
<dbReference type="PROSITE" id="PS50853">
    <property type="entry name" value="FN3"/>
    <property type="match status" value="6"/>
</dbReference>
<dbReference type="SUPFAM" id="SSF49265">
    <property type="entry name" value="Fibronectin type III"/>
    <property type="match status" value="4"/>
</dbReference>
<name>A0A8C7GLF1_ONCKI</name>
<dbReference type="Gene3D" id="2.60.40.10">
    <property type="entry name" value="Immunoglobulins"/>
    <property type="match status" value="8"/>
</dbReference>
<dbReference type="InterPro" id="IPR003961">
    <property type="entry name" value="FN3_dom"/>
</dbReference>
<dbReference type="GO" id="GO:0031430">
    <property type="term" value="C:M band"/>
    <property type="evidence" value="ECO:0007669"/>
    <property type="project" value="TreeGrafter"/>
</dbReference>
<proteinExistence type="predicted"/>
<dbReference type="Pfam" id="PF00041">
    <property type="entry name" value="fn3"/>
    <property type="match status" value="6"/>
</dbReference>
<keyword evidence="1" id="KW-0677">Repeat</keyword>
<reference evidence="4" key="1">
    <citation type="submission" date="2025-08" db="UniProtKB">
        <authorList>
            <consortium name="Ensembl"/>
        </authorList>
    </citation>
    <scope>IDENTIFICATION</scope>
</reference>
<dbReference type="FunFam" id="2.60.40.10:FF:000003">
    <property type="entry name" value="Titin isoform E"/>
    <property type="match status" value="1"/>
</dbReference>
<evidence type="ECO:0000256" key="2">
    <source>
        <dbReference type="ARBA" id="ARBA00023319"/>
    </source>
</evidence>
<dbReference type="InterPro" id="IPR036116">
    <property type="entry name" value="FN3_sf"/>
</dbReference>
<evidence type="ECO:0000313" key="5">
    <source>
        <dbReference type="Proteomes" id="UP000694557"/>
    </source>
</evidence>
<dbReference type="SMART" id="SM00060">
    <property type="entry name" value="FN3"/>
    <property type="match status" value="6"/>
</dbReference>
<reference evidence="4" key="2">
    <citation type="submission" date="2025-09" db="UniProtKB">
        <authorList>
            <consortium name="Ensembl"/>
        </authorList>
    </citation>
    <scope>IDENTIFICATION</scope>
</reference>
<keyword evidence="5" id="KW-1185">Reference proteome</keyword>
<dbReference type="FunFam" id="2.60.40.10:FF:000012">
    <property type="entry name" value="titin isoform X1"/>
    <property type="match status" value="2"/>
</dbReference>
<dbReference type="Proteomes" id="UP000694557">
    <property type="component" value="Unassembled WGS sequence"/>
</dbReference>
<dbReference type="CDD" id="cd00063">
    <property type="entry name" value="FN3"/>
    <property type="match status" value="6"/>
</dbReference>
<dbReference type="Ensembl" id="ENSOKIT00005046133.1">
    <property type="protein sequence ID" value="ENSOKIP00005043791.1"/>
    <property type="gene ID" value="ENSOKIG00005018450.1"/>
</dbReference>
<dbReference type="InterPro" id="IPR013783">
    <property type="entry name" value="Ig-like_fold"/>
</dbReference>
<dbReference type="SUPFAM" id="SSF48726">
    <property type="entry name" value="Immunoglobulin"/>
    <property type="match status" value="2"/>
</dbReference>